<accession>A0ABT8MN07</accession>
<comment type="caution">
    <text evidence="2">The sequence shown here is derived from an EMBL/GenBank/DDBJ whole genome shotgun (WGS) entry which is preliminary data.</text>
</comment>
<feature type="transmembrane region" description="Helical" evidence="1">
    <location>
        <begin position="9"/>
        <end position="29"/>
    </location>
</feature>
<protein>
    <submittedName>
        <fullName evidence="2">Uncharacterized protein</fullName>
    </submittedName>
</protein>
<reference evidence="2 3" key="1">
    <citation type="submission" date="2023-06" db="EMBL/GenBank/DDBJ databases">
        <title>Novel species in genus Planococcus.</title>
        <authorList>
            <person name="Ning S."/>
        </authorList>
    </citation>
    <scope>NUCLEOTIDE SEQUENCE [LARGE SCALE GENOMIC DNA]</scope>
    <source>
        <strain evidence="2 3">N064</strain>
    </source>
</reference>
<keyword evidence="1" id="KW-0472">Membrane</keyword>
<sequence>MNYLFRKIVILIGVVFFMALILFTGMMFLKNETEVYSQGGIALAIEKPTFFTLSDSKETKEGPDVTHAYEISLFGLALGSYTLVERTLDNEVKIVFEEVTNTGWMPFAVSLNTKNLEEAKVKSWHPEPVQQAQDDTYGADPTTNPYGTIATGEGEILQGNLYVSRPITLGNGEAVNELRHEIPNMTLEEGQLAKSFWLPPKHEMQTWFMLSPEPFFSSEADEDKWISHALQNRREQLNWLTPEGPLVKIPLTEDLRTEMAYAVIDERTQDAVSAEWNQTAPSLFFESMMQNAKATAE</sequence>
<dbReference type="Proteomes" id="UP001172054">
    <property type="component" value="Unassembled WGS sequence"/>
</dbReference>
<keyword evidence="1" id="KW-0812">Transmembrane</keyword>
<evidence type="ECO:0000256" key="1">
    <source>
        <dbReference type="SAM" id="Phobius"/>
    </source>
</evidence>
<evidence type="ECO:0000313" key="2">
    <source>
        <dbReference type="EMBL" id="MDN7226261.1"/>
    </source>
</evidence>
<keyword evidence="3" id="KW-1185">Reference proteome</keyword>
<evidence type="ECO:0000313" key="3">
    <source>
        <dbReference type="Proteomes" id="UP001172054"/>
    </source>
</evidence>
<keyword evidence="1" id="KW-1133">Transmembrane helix</keyword>
<dbReference type="EMBL" id="JAUJWW010000001">
    <property type="protein sequence ID" value="MDN7226261.1"/>
    <property type="molecule type" value="Genomic_DNA"/>
</dbReference>
<gene>
    <name evidence="2" type="ORF">QWY15_03040</name>
</gene>
<organism evidence="2 3">
    <name type="scientific">Planococcus liqunii</name>
    <dbReference type="NCBI Taxonomy" id="3058394"/>
    <lineage>
        <taxon>Bacteria</taxon>
        <taxon>Bacillati</taxon>
        <taxon>Bacillota</taxon>
        <taxon>Bacilli</taxon>
        <taxon>Bacillales</taxon>
        <taxon>Caryophanaceae</taxon>
        <taxon>Planococcus</taxon>
    </lineage>
</organism>
<name>A0ABT8MN07_9BACL</name>
<proteinExistence type="predicted"/>